<evidence type="ECO:0000313" key="1">
    <source>
        <dbReference type="EMBL" id="KAJ9049916.1"/>
    </source>
</evidence>
<keyword evidence="2" id="KW-1185">Reference proteome</keyword>
<accession>A0ACC2RIT0</accession>
<dbReference type="EMBL" id="QTSX02007188">
    <property type="protein sequence ID" value="KAJ9049916.1"/>
    <property type="molecule type" value="Genomic_DNA"/>
</dbReference>
<reference evidence="1" key="1">
    <citation type="submission" date="2022-04" db="EMBL/GenBank/DDBJ databases">
        <title>Genome of the entomopathogenic fungus Entomophthora muscae.</title>
        <authorList>
            <person name="Elya C."/>
            <person name="Lovett B.R."/>
            <person name="Lee E."/>
            <person name="Macias A.M."/>
            <person name="Hajek A.E."/>
            <person name="De Bivort B.L."/>
            <person name="Kasson M.T."/>
            <person name="De Fine Licht H.H."/>
            <person name="Stajich J.E."/>
        </authorList>
    </citation>
    <scope>NUCLEOTIDE SEQUENCE</scope>
    <source>
        <strain evidence="1">Berkeley</strain>
    </source>
</reference>
<evidence type="ECO:0000313" key="2">
    <source>
        <dbReference type="Proteomes" id="UP001165960"/>
    </source>
</evidence>
<gene>
    <name evidence="1" type="ORF">DSO57_1019536</name>
</gene>
<comment type="caution">
    <text evidence="1">The sequence shown here is derived from an EMBL/GenBank/DDBJ whole genome shotgun (WGS) entry which is preliminary data.</text>
</comment>
<organism evidence="1 2">
    <name type="scientific">Entomophthora muscae</name>
    <dbReference type="NCBI Taxonomy" id="34485"/>
    <lineage>
        <taxon>Eukaryota</taxon>
        <taxon>Fungi</taxon>
        <taxon>Fungi incertae sedis</taxon>
        <taxon>Zoopagomycota</taxon>
        <taxon>Entomophthoromycotina</taxon>
        <taxon>Entomophthoromycetes</taxon>
        <taxon>Entomophthorales</taxon>
        <taxon>Entomophthoraceae</taxon>
        <taxon>Entomophthora</taxon>
    </lineage>
</organism>
<protein>
    <submittedName>
        <fullName evidence="1">Uncharacterized protein</fullName>
    </submittedName>
</protein>
<name>A0ACC2RIT0_9FUNG</name>
<proteinExistence type="predicted"/>
<sequence>MIRVPSEDQVLYTIARHPNKLMSYLFCFCSYTGSALLDTGADQTLVNSNFMDKFRLTTNPLQIKNVVLADEHQIAMTQETFRNIPDINQILTEVPCWGKIGNFTVKNSQFDVDFPLLGGKNKNNNKVEIEFDQHWINLSSRQAPATPASTLCQPPSTHPVASGPLASLPPARLLPPSQPAANRPPASPLFAQPAAHLLAPWVSAVTAHTRV</sequence>
<dbReference type="Proteomes" id="UP001165960">
    <property type="component" value="Unassembled WGS sequence"/>
</dbReference>